<dbReference type="Proteomes" id="UP001596548">
    <property type="component" value="Unassembled WGS sequence"/>
</dbReference>
<proteinExistence type="predicted"/>
<protein>
    <submittedName>
        <fullName evidence="2">Pyridoxamine 5'-phosphate oxidase family protein</fullName>
    </submittedName>
</protein>
<dbReference type="Pfam" id="PF01243">
    <property type="entry name" value="PNPOx_N"/>
    <property type="match status" value="1"/>
</dbReference>
<dbReference type="EMBL" id="JBHTBJ010000014">
    <property type="protein sequence ID" value="MFC7276404.1"/>
    <property type="molecule type" value="Genomic_DNA"/>
</dbReference>
<comment type="caution">
    <text evidence="2">The sequence shown here is derived from an EMBL/GenBank/DDBJ whole genome shotgun (WGS) entry which is preliminary data.</text>
</comment>
<sequence length="185" mass="20157">MGKIYDSIDGRLRAFLLEQPVFFVATAPSGAGGHVNVSPKGGSGCLAVLDERRVAYLDYTGSGAETIAHLRDNGRITVMACAFHGPPKIVRLHGRGRAVLPGDDDFDGLLAAFDLEPARGLRAIVEVDVERISDSCGYQVPLMTYEGDRDLLERWADRKSDEDLAEYRRTRNGHSIDGLPAFAPQ</sequence>
<evidence type="ECO:0000259" key="1">
    <source>
        <dbReference type="Pfam" id="PF01243"/>
    </source>
</evidence>
<name>A0ABW2HXQ2_9ACTN</name>
<dbReference type="RefSeq" id="WP_378970691.1">
    <property type="nucleotide sequence ID" value="NZ_JBHTBJ010000014.1"/>
</dbReference>
<accession>A0ABW2HXQ2</accession>
<reference evidence="3" key="1">
    <citation type="journal article" date="2019" name="Int. J. Syst. Evol. Microbiol.">
        <title>The Global Catalogue of Microorganisms (GCM) 10K type strain sequencing project: providing services to taxonomists for standard genome sequencing and annotation.</title>
        <authorList>
            <consortium name="The Broad Institute Genomics Platform"/>
            <consortium name="The Broad Institute Genome Sequencing Center for Infectious Disease"/>
            <person name="Wu L."/>
            <person name="Ma J."/>
        </authorList>
    </citation>
    <scope>NUCLEOTIDE SEQUENCE [LARGE SCALE GENOMIC DNA]</scope>
    <source>
        <strain evidence="3">XZYJT-10</strain>
    </source>
</reference>
<dbReference type="SUPFAM" id="SSF50475">
    <property type="entry name" value="FMN-binding split barrel"/>
    <property type="match status" value="1"/>
</dbReference>
<keyword evidence="3" id="KW-1185">Reference proteome</keyword>
<organism evidence="2 3">
    <name type="scientific">Paractinoplanes rhizophilus</name>
    <dbReference type="NCBI Taxonomy" id="1416877"/>
    <lineage>
        <taxon>Bacteria</taxon>
        <taxon>Bacillati</taxon>
        <taxon>Actinomycetota</taxon>
        <taxon>Actinomycetes</taxon>
        <taxon>Micromonosporales</taxon>
        <taxon>Micromonosporaceae</taxon>
        <taxon>Paractinoplanes</taxon>
    </lineage>
</organism>
<feature type="domain" description="Pyridoxamine 5'-phosphate oxidase N-terminal" evidence="1">
    <location>
        <begin position="10"/>
        <end position="135"/>
    </location>
</feature>
<dbReference type="InterPro" id="IPR012349">
    <property type="entry name" value="Split_barrel_FMN-bd"/>
</dbReference>
<dbReference type="Gene3D" id="2.30.110.10">
    <property type="entry name" value="Electron Transport, Fmn-binding Protein, Chain A"/>
    <property type="match status" value="1"/>
</dbReference>
<gene>
    <name evidence="2" type="ORF">ACFQS1_20615</name>
</gene>
<dbReference type="PANTHER" id="PTHR39336">
    <property type="entry name" value="PYRIDOXAMINE PHOSPHATE OXIDASE FAMILY PROTEIN (AFU_ORTHOLOGUE AFUA_6G11440)"/>
    <property type="match status" value="1"/>
</dbReference>
<dbReference type="InterPro" id="IPR011576">
    <property type="entry name" value="Pyridox_Oxase_N"/>
</dbReference>
<evidence type="ECO:0000313" key="3">
    <source>
        <dbReference type="Proteomes" id="UP001596548"/>
    </source>
</evidence>
<evidence type="ECO:0000313" key="2">
    <source>
        <dbReference type="EMBL" id="MFC7276404.1"/>
    </source>
</evidence>
<dbReference type="PANTHER" id="PTHR39336:SF1">
    <property type="entry name" value="PYRIDOXAMINE PHOSPHATE OXIDASE FAMILY PROTEIN (AFU_ORTHOLOGUE AFUA_6G11440)"/>
    <property type="match status" value="1"/>
</dbReference>